<feature type="compositionally biased region" description="Basic and acidic residues" evidence="1">
    <location>
        <begin position="17"/>
        <end position="27"/>
    </location>
</feature>
<dbReference type="Proteomes" id="UP000034749">
    <property type="component" value="Unassembled WGS sequence"/>
</dbReference>
<proteinExistence type="predicted"/>
<protein>
    <submittedName>
        <fullName evidence="2">Uncharacterized protein</fullName>
    </submittedName>
</protein>
<reference evidence="2 3" key="1">
    <citation type="journal article" date="2015" name="Nature">
        <title>rRNA introns, odd ribosomes, and small enigmatic genomes across a large radiation of phyla.</title>
        <authorList>
            <person name="Brown C.T."/>
            <person name="Hug L.A."/>
            <person name="Thomas B.C."/>
            <person name="Sharon I."/>
            <person name="Castelle C.J."/>
            <person name="Singh A."/>
            <person name="Wilkins M.J."/>
            <person name="Williams K.H."/>
            <person name="Banfield J.F."/>
        </authorList>
    </citation>
    <scope>NUCLEOTIDE SEQUENCE [LARGE SCALE GENOMIC DNA]</scope>
</reference>
<accession>A0A0G0W4B7</accession>
<evidence type="ECO:0000256" key="1">
    <source>
        <dbReference type="SAM" id="MobiDB-lite"/>
    </source>
</evidence>
<evidence type="ECO:0000313" key="2">
    <source>
        <dbReference type="EMBL" id="KKR79065.1"/>
    </source>
</evidence>
<name>A0A0G0W4B7_9BACT</name>
<organism evidence="2 3">
    <name type="scientific">Candidatus Nomurabacteria bacterium GW2011_GWA2_40_9</name>
    <dbReference type="NCBI Taxonomy" id="1618734"/>
    <lineage>
        <taxon>Bacteria</taxon>
        <taxon>Candidatus Nomuraibacteriota</taxon>
    </lineage>
</organism>
<dbReference type="InterPro" id="IPR036028">
    <property type="entry name" value="SH3-like_dom_sf"/>
</dbReference>
<feature type="non-terminal residue" evidence="2">
    <location>
        <position position="1"/>
    </location>
</feature>
<gene>
    <name evidence="2" type="ORF">UU24_C0017G0001</name>
</gene>
<dbReference type="AlphaFoldDB" id="A0A0G0W4B7"/>
<evidence type="ECO:0000313" key="3">
    <source>
        <dbReference type="Proteomes" id="UP000034749"/>
    </source>
</evidence>
<dbReference type="SUPFAM" id="SSF50044">
    <property type="entry name" value="SH3-domain"/>
    <property type="match status" value="1"/>
</dbReference>
<sequence length="168" mass="18784">ATIENDPFGYWKGSQEPAKEGKKKEELASAEATAGKEKTEEEKLTKEAKEIKSGKAAKKEVKIKDNEAALNIVEFSDFSETPFKQGDIIKVKRTSGKIEDDWQIGSIDKKEGLIKVFKLEIKDGDKKGEFISKWIPVAELIALNPTNTEKEKKSSASFHLRLAIMLQT</sequence>
<feature type="region of interest" description="Disordered" evidence="1">
    <location>
        <begin position="1"/>
        <end position="42"/>
    </location>
</feature>
<comment type="caution">
    <text evidence="2">The sequence shown here is derived from an EMBL/GenBank/DDBJ whole genome shotgun (WGS) entry which is preliminary data.</text>
</comment>
<dbReference type="EMBL" id="LBZW01000017">
    <property type="protein sequence ID" value="KKR79065.1"/>
    <property type="molecule type" value="Genomic_DNA"/>
</dbReference>